<dbReference type="Proteomes" id="UP000000254">
    <property type="component" value="Chromosome"/>
</dbReference>
<keyword evidence="2" id="KW-0285">Flavoprotein</keyword>
<dbReference type="PANTHER" id="PTHR43567:SF1">
    <property type="entry name" value="FLAVOREDOXIN"/>
    <property type="match status" value="1"/>
</dbReference>
<dbReference type="PANTHER" id="PTHR43567">
    <property type="entry name" value="FLAVOREDOXIN-RELATED-RELATED"/>
    <property type="match status" value="1"/>
</dbReference>
<dbReference type="InterPro" id="IPR002563">
    <property type="entry name" value="Flavin_Rdtase-like_dom"/>
</dbReference>
<keyword evidence="6" id="KW-1185">Reference proteome</keyword>
<proteinExistence type="inferred from homology"/>
<dbReference type="GeneID" id="4906680"/>
<accession>A3DMJ2</accession>
<comment type="cofactor">
    <cofactor evidence="1">
        <name>FMN</name>
        <dbReference type="ChEBI" id="CHEBI:58210"/>
    </cofactor>
</comment>
<organism evidence="5 6">
    <name type="scientific">Staphylothermus marinus (strain ATCC 43588 / DSM 3639 / JCM 9404 / F1)</name>
    <dbReference type="NCBI Taxonomy" id="399550"/>
    <lineage>
        <taxon>Archaea</taxon>
        <taxon>Thermoproteota</taxon>
        <taxon>Thermoprotei</taxon>
        <taxon>Desulfurococcales</taxon>
        <taxon>Desulfurococcaceae</taxon>
        <taxon>Staphylothermus</taxon>
    </lineage>
</organism>
<dbReference type="InterPro" id="IPR052174">
    <property type="entry name" value="Flavoredoxin"/>
</dbReference>
<reference evidence="6" key="1">
    <citation type="journal article" date="2009" name="BMC Genomics">
        <title>The complete genome sequence of Staphylothermus marinus reveals differences in sulfur metabolism among heterotrophic Crenarchaeota.</title>
        <authorList>
            <person name="Anderson I.J."/>
            <person name="Dharmarajan L."/>
            <person name="Rodriguez J."/>
            <person name="Hooper S."/>
            <person name="Porat I."/>
            <person name="Ulrich L.E."/>
            <person name="Elkins J.G."/>
            <person name="Mavromatis K."/>
            <person name="Sun H."/>
            <person name="Land M."/>
            <person name="Lapidus A."/>
            <person name="Lucas S."/>
            <person name="Barry K."/>
            <person name="Huber H."/>
            <person name="Zhulin I.B."/>
            <person name="Whitman W.B."/>
            <person name="Mukhopadhyay B."/>
            <person name="Woese C."/>
            <person name="Bristow J."/>
            <person name="Kyrpides N."/>
        </authorList>
    </citation>
    <scope>NUCLEOTIDE SEQUENCE [LARGE SCALE GENOMIC DNA]</scope>
    <source>
        <strain evidence="6">ATCC 43588 / DSM 3639 / JCM 9404 / F1</strain>
    </source>
</reference>
<dbReference type="OrthoDB" id="8522at2157"/>
<dbReference type="SMART" id="SM00903">
    <property type="entry name" value="Flavin_Reduct"/>
    <property type="match status" value="1"/>
</dbReference>
<reference evidence="5 6" key="2">
    <citation type="journal article" date="2009" name="Stand. Genomic Sci.">
        <title>Complete genome sequence of Staphylothermus marinus Stetter and Fiala 1986 type strain F1.</title>
        <authorList>
            <person name="Anderson I.J."/>
            <person name="Sun H."/>
            <person name="Lapidus A."/>
            <person name="Copeland A."/>
            <person name="Glavina Del Rio T."/>
            <person name="Tice H."/>
            <person name="Dalin E."/>
            <person name="Lucas S."/>
            <person name="Barry K."/>
            <person name="Land M."/>
            <person name="Richardson P."/>
            <person name="Huber H."/>
            <person name="Kyrpides N.C."/>
        </authorList>
    </citation>
    <scope>NUCLEOTIDE SEQUENCE [LARGE SCALE GENOMIC DNA]</scope>
    <source>
        <strain evidence="6">ATCC 43588 / DSM 3639 / JCM 9404 / F1</strain>
    </source>
</reference>
<sequence length="183" mass="20844">MYVDIDPSDYRVLHPRPAYLIVSRSRDGVLNVMAASWVMPVSEEPPYIILSIERGNKTHENILDTKEFTINIVGEEHVNIVYKAGTVSGRKINKWEMLGLKPAPSKYISVPGIQGSYGYIECVVSNTFRAGECDLFMCEPKAIHVRSDLYEKYGWNLRKARILLHMRGRVFVVPGKLVFAEKK</sequence>
<comment type="similarity">
    <text evidence="3">Belongs to the flavoredoxin family.</text>
</comment>
<gene>
    <name evidence="5" type="ordered locus">Smar_0751</name>
</gene>
<dbReference type="SUPFAM" id="SSF50475">
    <property type="entry name" value="FMN-binding split barrel"/>
    <property type="match status" value="1"/>
</dbReference>
<dbReference type="Pfam" id="PF01613">
    <property type="entry name" value="Flavin_Reduct"/>
    <property type="match status" value="1"/>
</dbReference>
<protein>
    <submittedName>
        <fullName evidence="5">Flavin reductase domain protein, FMN-binding</fullName>
    </submittedName>
</protein>
<evidence type="ECO:0000256" key="3">
    <source>
        <dbReference type="ARBA" id="ARBA00038054"/>
    </source>
</evidence>
<dbReference type="AlphaFoldDB" id="A3DMJ2"/>
<dbReference type="HOGENOM" id="CLU_059021_5_3_2"/>
<evidence type="ECO:0000313" key="6">
    <source>
        <dbReference type="Proteomes" id="UP000000254"/>
    </source>
</evidence>
<dbReference type="RefSeq" id="WP_011839043.1">
    <property type="nucleotide sequence ID" value="NC_009033.1"/>
</dbReference>
<feature type="domain" description="Flavin reductase like" evidence="4">
    <location>
        <begin position="11"/>
        <end position="155"/>
    </location>
</feature>
<dbReference type="STRING" id="399550.Smar_0751"/>
<dbReference type="EMBL" id="CP000575">
    <property type="protein sequence ID" value="ABN69852.1"/>
    <property type="molecule type" value="Genomic_DNA"/>
</dbReference>
<evidence type="ECO:0000313" key="5">
    <source>
        <dbReference type="EMBL" id="ABN69852.1"/>
    </source>
</evidence>
<dbReference type="GO" id="GO:0010181">
    <property type="term" value="F:FMN binding"/>
    <property type="evidence" value="ECO:0007669"/>
    <property type="project" value="InterPro"/>
</dbReference>
<dbReference type="KEGG" id="smr:Smar_0751"/>
<evidence type="ECO:0000256" key="2">
    <source>
        <dbReference type="ARBA" id="ARBA00022630"/>
    </source>
</evidence>
<evidence type="ECO:0000259" key="4">
    <source>
        <dbReference type="SMART" id="SM00903"/>
    </source>
</evidence>
<dbReference type="eggNOG" id="arCOG02017">
    <property type="taxonomic scope" value="Archaea"/>
</dbReference>
<name>A3DMJ2_STAMF</name>
<evidence type="ECO:0000256" key="1">
    <source>
        <dbReference type="ARBA" id="ARBA00001917"/>
    </source>
</evidence>
<dbReference type="Gene3D" id="2.30.110.10">
    <property type="entry name" value="Electron Transport, Fmn-binding Protein, Chain A"/>
    <property type="match status" value="1"/>
</dbReference>
<dbReference type="InterPro" id="IPR012349">
    <property type="entry name" value="Split_barrel_FMN-bd"/>
</dbReference>